<dbReference type="Pfam" id="PF00665">
    <property type="entry name" value="rve"/>
    <property type="match status" value="1"/>
</dbReference>
<dbReference type="PANTHER" id="PTHR46889:SF7">
    <property type="entry name" value="TRANSPOSASE FOR INSERTION SEQUENCE ELEMENT IS904"/>
    <property type="match status" value="1"/>
</dbReference>
<dbReference type="PANTHER" id="PTHR46889">
    <property type="entry name" value="TRANSPOSASE INSF FOR INSERTION SEQUENCE IS3B-RELATED"/>
    <property type="match status" value="1"/>
</dbReference>
<organism evidence="3 4">
    <name type="scientific">Aminobacter anthyllidis</name>
    <dbReference type="NCBI Taxonomy" id="1035067"/>
    <lineage>
        <taxon>Bacteria</taxon>
        <taxon>Pseudomonadati</taxon>
        <taxon>Pseudomonadota</taxon>
        <taxon>Alphaproteobacteria</taxon>
        <taxon>Hyphomicrobiales</taxon>
        <taxon>Phyllobacteriaceae</taxon>
        <taxon>Aminobacter</taxon>
    </lineage>
</organism>
<name>A0A9X1D679_9HYPH</name>
<dbReference type="InterPro" id="IPR001584">
    <property type="entry name" value="Integrase_cat-core"/>
</dbReference>
<dbReference type="InterPro" id="IPR036397">
    <property type="entry name" value="RNaseH_sf"/>
</dbReference>
<accession>A0A9X1D679</accession>
<evidence type="ECO:0000259" key="2">
    <source>
        <dbReference type="Pfam" id="PF13276"/>
    </source>
</evidence>
<sequence length="168" mass="18597">MALGNAHYGYRRIAAALRQQGPVVNHKKIRRLMREHDLQPKMRRRFIATTDSSHGWPICPNLARDVLLNGPNQLWVGDITYVALPTRFVYVAIILDAWSRLVAGYAIGRSIDARLTVAALQAAIAGRQPPLGCIHPFRSRIAICGGSLSTPPCRCRADRFDGTQGQSL</sequence>
<gene>
    <name evidence="3" type="ORF">J1C56_23805</name>
</gene>
<proteinExistence type="predicted"/>
<dbReference type="InterPro" id="IPR050900">
    <property type="entry name" value="Transposase_IS3/IS150/IS904"/>
</dbReference>
<dbReference type="Proteomes" id="UP001138921">
    <property type="component" value="Unassembled WGS sequence"/>
</dbReference>
<evidence type="ECO:0000313" key="3">
    <source>
        <dbReference type="EMBL" id="MBT1158610.1"/>
    </source>
</evidence>
<reference evidence="3" key="1">
    <citation type="journal article" date="2021" name="Microorganisms">
        <title>Phylogenomic Reconstruction and Metabolic Potential of the Genus Aminobacter.</title>
        <authorList>
            <person name="Artuso I."/>
            <person name="Turrini P."/>
            <person name="Pirolo M."/>
            <person name="Lugli G.A."/>
            <person name="Ventura M."/>
            <person name="Visca P."/>
        </authorList>
    </citation>
    <scope>NUCLEOTIDE SEQUENCE</scope>
    <source>
        <strain evidence="3">LMG 26462</strain>
    </source>
</reference>
<dbReference type="GO" id="GO:0003676">
    <property type="term" value="F:nucleic acid binding"/>
    <property type="evidence" value="ECO:0007669"/>
    <property type="project" value="InterPro"/>
</dbReference>
<comment type="caution">
    <text evidence="3">The sequence shown here is derived from an EMBL/GenBank/DDBJ whole genome shotgun (WGS) entry which is preliminary data.</text>
</comment>
<dbReference type="AlphaFoldDB" id="A0A9X1D679"/>
<protein>
    <submittedName>
        <fullName evidence="3">IS3 family transposase</fullName>
    </submittedName>
</protein>
<dbReference type="GO" id="GO:0015074">
    <property type="term" value="P:DNA integration"/>
    <property type="evidence" value="ECO:0007669"/>
    <property type="project" value="InterPro"/>
</dbReference>
<dbReference type="EMBL" id="JAFLWW010000007">
    <property type="protein sequence ID" value="MBT1158610.1"/>
    <property type="molecule type" value="Genomic_DNA"/>
</dbReference>
<dbReference type="InterPro" id="IPR012337">
    <property type="entry name" value="RNaseH-like_sf"/>
</dbReference>
<evidence type="ECO:0000259" key="1">
    <source>
        <dbReference type="Pfam" id="PF00665"/>
    </source>
</evidence>
<keyword evidence="4" id="KW-1185">Reference proteome</keyword>
<evidence type="ECO:0000313" key="4">
    <source>
        <dbReference type="Proteomes" id="UP001138921"/>
    </source>
</evidence>
<feature type="domain" description="HTH-like" evidence="2">
    <location>
        <begin position="7"/>
        <end position="46"/>
    </location>
</feature>
<reference evidence="3" key="2">
    <citation type="submission" date="2021-03" db="EMBL/GenBank/DDBJ databases">
        <authorList>
            <person name="Artuso I."/>
            <person name="Turrini P."/>
            <person name="Pirolo M."/>
            <person name="Lugli G.A."/>
            <person name="Ventura M."/>
            <person name="Visca P."/>
        </authorList>
    </citation>
    <scope>NUCLEOTIDE SEQUENCE</scope>
    <source>
        <strain evidence="3">LMG 26462</strain>
    </source>
</reference>
<dbReference type="InterPro" id="IPR025948">
    <property type="entry name" value="HTH-like_dom"/>
</dbReference>
<feature type="domain" description="Integrase catalytic" evidence="1">
    <location>
        <begin position="70"/>
        <end position="129"/>
    </location>
</feature>
<dbReference type="SUPFAM" id="SSF53098">
    <property type="entry name" value="Ribonuclease H-like"/>
    <property type="match status" value="1"/>
</dbReference>
<dbReference type="Gene3D" id="3.30.420.10">
    <property type="entry name" value="Ribonuclease H-like superfamily/Ribonuclease H"/>
    <property type="match status" value="1"/>
</dbReference>
<dbReference type="Pfam" id="PF13276">
    <property type="entry name" value="HTH_21"/>
    <property type="match status" value="1"/>
</dbReference>